<protein>
    <submittedName>
        <fullName evidence="8">Dyp-type peroxidase</fullName>
    </submittedName>
</protein>
<evidence type="ECO:0000256" key="5">
    <source>
        <dbReference type="ARBA" id="ARBA00023004"/>
    </source>
</evidence>
<dbReference type="PROSITE" id="PS51404">
    <property type="entry name" value="DYP_PEROXIDASE"/>
    <property type="match status" value="1"/>
</dbReference>
<sequence>MNTQPGIFALGTTDHCYLEFDVTTQGQAVVLIAAAADVVGKLSTTAGVNVVVGIRPSLWQAVADPAELPRGAHDWQEDLVGPDGFTMPATQHDLWLWVSGGDRTAIFDSGRLAIDRLRQVAALGCETTGWLYRHDRDLTGFIDGTENPSLLEAPEVVATPADTPGAGSSMVLHQLWRHDTTRWENQPMAAQEKAMGRTKPDSIELSEEDMPADSHVSRTTLELDGTELDIFRRNVAYGGITDHGTVFVGFSQDQWRLDEMLRRMVGITDGIRDALTRYVTALTGAYYVVPSVDALARFGTDPDD</sequence>
<feature type="domain" description="Dyp-type peroxidase C-terminal" evidence="7">
    <location>
        <begin position="135"/>
        <end position="293"/>
    </location>
</feature>
<dbReference type="InterPro" id="IPR006314">
    <property type="entry name" value="Dyp_peroxidase"/>
</dbReference>
<dbReference type="NCBIfam" id="TIGR01413">
    <property type="entry name" value="Dyp_perox_fam"/>
    <property type="match status" value="1"/>
</dbReference>
<gene>
    <name evidence="8" type="ORF">RM423_04275</name>
</gene>
<dbReference type="Pfam" id="PF20628">
    <property type="entry name" value="Dyp_perox_C"/>
    <property type="match status" value="1"/>
</dbReference>
<dbReference type="RefSeq" id="WP_311421762.1">
    <property type="nucleotide sequence ID" value="NZ_JAVREH010000004.1"/>
</dbReference>
<evidence type="ECO:0000256" key="6">
    <source>
        <dbReference type="ARBA" id="ARBA00025737"/>
    </source>
</evidence>
<dbReference type="PANTHER" id="PTHR30521">
    <property type="entry name" value="DEFERROCHELATASE/PEROXIDASE"/>
    <property type="match status" value="1"/>
</dbReference>
<evidence type="ECO:0000313" key="8">
    <source>
        <dbReference type="EMBL" id="MDT0260604.1"/>
    </source>
</evidence>
<evidence type="ECO:0000256" key="4">
    <source>
        <dbReference type="ARBA" id="ARBA00023002"/>
    </source>
</evidence>
<keyword evidence="3" id="KW-0479">Metal-binding</keyword>
<dbReference type="GO" id="GO:0004601">
    <property type="term" value="F:peroxidase activity"/>
    <property type="evidence" value="ECO:0007669"/>
    <property type="project" value="UniProtKB-KW"/>
</dbReference>
<evidence type="ECO:0000313" key="9">
    <source>
        <dbReference type="Proteomes" id="UP001183176"/>
    </source>
</evidence>
<proteinExistence type="inferred from homology"/>
<keyword evidence="9" id="KW-1185">Reference proteome</keyword>
<evidence type="ECO:0000256" key="3">
    <source>
        <dbReference type="ARBA" id="ARBA00022723"/>
    </source>
</evidence>
<reference evidence="9" key="1">
    <citation type="submission" date="2023-07" db="EMBL/GenBank/DDBJ databases">
        <title>30 novel species of actinomycetes from the DSMZ collection.</title>
        <authorList>
            <person name="Nouioui I."/>
        </authorList>
    </citation>
    <scope>NUCLEOTIDE SEQUENCE [LARGE SCALE GENOMIC DNA]</scope>
    <source>
        <strain evidence="9">DSM 44399</strain>
    </source>
</reference>
<evidence type="ECO:0000259" key="7">
    <source>
        <dbReference type="Pfam" id="PF20628"/>
    </source>
</evidence>
<dbReference type="EMBL" id="JAVREH010000004">
    <property type="protein sequence ID" value="MDT0260604.1"/>
    <property type="molecule type" value="Genomic_DNA"/>
</dbReference>
<dbReference type="InterPro" id="IPR011008">
    <property type="entry name" value="Dimeric_a/b-barrel"/>
</dbReference>
<keyword evidence="4" id="KW-0560">Oxidoreductase</keyword>
<comment type="cofactor">
    <cofactor evidence="1">
        <name>heme b</name>
        <dbReference type="ChEBI" id="CHEBI:60344"/>
    </cofactor>
</comment>
<dbReference type="Proteomes" id="UP001183176">
    <property type="component" value="Unassembled WGS sequence"/>
</dbReference>
<comment type="caution">
    <text evidence="8">The sequence shown here is derived from an EMBL/GenBank/DDBJ whole genome shotgun (WGS) entry which is preliminary data.</text>
</comment>
<evidence type="ECO:0000256" key="1">
    <source>
        <dbReference type="ARBA" id="ARBA00001970"/>
    </source>
</evidence>
<name>A0ABU2J7K2_9ACTN</name>
<evidence type="ECO:0000256" key="2">
    <source>
        <dbReference type="ARBA" id="ARBA00022559"/>
    </source>
</evidence>
<organism evidence="8 9">
    <name type="scientific">Jatrophihabitans lederbergiae</name>
    <dbReference type="NCBI Taxonomy" id="3075547"/>
    <lineage>
        <taxon>Bacteria</taxon>
        <taxon>Bacillati</taxon>
        <taxon>Actinomycetota</taxon>
        <taxon>Actinomycetes</taxon>
        <taxon>Jatrophihabitantales</taxon>
        <taxon>Jatrophihabitantaceae</taxon>
        <taxon>Jatrophihabitans</taxon>
    </lineage>
</organism>
<keyword evidence="5" id="KW-0408">Iron</keyword>
<comment type="similarity">
    <text evidence="6">Belongs to the DyP-type peroxidase family.</text>
</comment>
<keyword evidence="2 8" id="KW-0575">Peroxidase</keyword>
<dbReference type="SUPFAM" id="SSF54909">
    <property type="entry name" value="Dimeric alpha+beta barrel"/>
    <property type="match status" value="1"/>
</dbReference>
<dbReference type="PANTHER" id="PTHR30521:SF0">
    <property type="entry name" value="DYP-TYPE PEROXIDASE FAMILY PROTEIN"/>
    <property type="match status" value="1"/>
</dbReference>
<accession>A0ABU2J7K2</accession>
<dbReference type="InterPro" id="IPR048328">
    <property type="entry name" value="Dyp_perox_C"/>
</dbReference>